<name>A0A554LJ97_9BACT</name>
<evidence type="ECO:0000256" key="9">
    <source>
        <dbReference type="RuleBase" id="RU365094"/>
    </source>
</evidence>
<keyword evidence="6 9" id="KW-0067">ATP-binding</keyword>
<comment type="subunit">
    <text evidence="9">Homodimer. Forms a membrane-associated complex with FtsX.</text>
</comment>
<evidence type="ECO:0000256" key="6">
    <source>
        <dbReference type="ARBA" id="ARBA00022840"/>
    </source>
</evidence>
<dbReference type="EMBL" id="VMGN01000058">
    <property type="protein sequence ID" value="TSC92941.1"/>
    <property type="molecule type" value="Genomic_DNA"/>
</dbReference>
<evidence type="ECO:0000313" key="12">
    <source>
        <dbReference type="Proteomes" id="UP000316495"/>
    </source>
</evidence>
<dbReference type="AlphaFoldDB" id="A0A554LJ97"/>
<keyword evidence="5 9" id="KW-0547">Nucleotide-binding</keyword>
<dbReference type="InterPro" id="IPR003439">
    <property type="entry name" value="ABC_transporter-like_ATP-bd"/>
</dbReference>
<protein>
    <recommendedName>
        <fullName evidence="2 9">Cell division ATP-binding protein FtsE</fullName>
    </recommendedName>
</protein>
<dbReference type="GO" id="GO:0051301">
    <property type="term" value="P:cell division"/>
    <property type="evidence" value="ECO:0007669"/>
    <property type="project" value="UniProtKB-UniRule"/>
</dbReference>
<dbReference type="Proteomes" id="UP000316495">
    <property type="component" value="Unassembled WGS sequence"/>
</dbReference>
<dbReference type="NCBIfam" id="TIGR02673">
    <property type="entry name" value="FtsE"/>
    <property type="match status" value="1"/>
</dbReference>
<dbReference type="GO" id="GO:0016887">
    <property type="term" value="F:ATP hydrolysis activity"/>
    <property type="evidence" value="ECO:0007669"/>
    <property type="project" value="InterPro"/>
</dbReference>
<accession>A0A554LJ97</accession>
<dbReference type="Gene3D" id="3.40.50.300">
    <property type="entry name" value="P-loop containing nucleotide triphosphate hydrolases"/>
    <property type="match status" value="1"/>
</dbReference>
<comment type="function">
    <text evidence="9">Part of the ABC transporter FtsEX involved in cellular division.</text>
</comment>
<dbReference type="PROSITE" id="PS50893">
    <property type="entry name" value="ABC_TRANSPORTER_2"/>
    <property type="match status" value="1"/>
</dbReference>
<dbReference type="FunFam" id="3.40.50.300:FF:000056">
    <property type="entry name" value="Cell division ATP-binding protein FtsE"/>
    <property type="match status" value="1"/>
</dbReference>
<comment type="similarity">
    <text evidence="1 9">Belongs to the ABC transporter superfamily.</text>
</comment>
<sequence length="218" mass="24505">MIRYQNVSKVFPNGTEAVSGVNFSIDQGEFAFLCGSSGAGKTTLLRFLIREDVPTDGEIWFNEENIVSLPEKFVPELRRNIGMIFQDFKLLPRRTVFENVAFALEVSGKSDFEIAQIVPYMLQRVGLDNKMEAFPTQLSSGEAQRVAIARALVHEPEVLLADEPTGNLDYENSWQIVELLNQINEWGATVIMATHDTEIVKALKKRVIKIDKGQIVES</sequence>
<evidence type="ECO:0000313" key="11">
    <source>
        <dbReference type="EMBL" id="TSC92941.1"/>
    </source>
</evidence>
<dbReference type="SMART" id="SM00382">
    <property type="entry name" value="AAA"/>
    <property type="match status" value="1"/>
</dbReference>
<dbReference type="InterPro" id="IPR015854">
    <property type="entry name" value="ABC_transpr_LolD-like"/>
</dbReference>
<dbReference type="PANTHER" id="PTHR24220">
    <property type="entry name" value="IMPORT ATP-BINDING PROTEIN"/>
    <property type="match status" value="1"/>
</dbReference>
<comment type="caution">
    <text evidence="11">The sequence shown here is derived from an EMBL/GenBank/DDBJ whole genome shotgun (WGS) entry which is preliminary data.</text>
</comment>
<organism evidence="11 12">
    <name type="scientific">Candidatus Berkelbacteria bacterium Athens1014_28</name>
    <dbReference type="NCBI Taxonomy" id="2017145"/>
    <lineage>
        <taxon>Bacteria</taxon>
        <taxon>Candidatus Berkelbacteria</taxon>
    </lineage>
</organism>
<gene>
    <name evidence="9" type="primary">ftsE</name>
    <name evidence="11" type="ORF">Athens101428_774</name>
</gene>
<evidence type="ECO:0000256" key="7">
    <source>
        <dbReference type="ARBA" id="ARBA00023136"/>
    </source>
</evidence>
<evidence type="ECO:0000256" key="1">
    <source>
        <dbReference type="ARBA" id="ARBA00005417"/>
    </source>
</evidence>
<reference evidence="11 12" key="1">
    <citation type="submission" date="2017-07" db="EMBL/GenBank/DDBJ databases">
        <title>Mechanisms for carbon and nitrogen cycling indicate functional differentiation within the Candidate Phyla Radiation.</title>
        <authorList>
            <person name="Danczak R.E."/>
            <person name="Johnston M.D."/>
            <person name="Kenah C."/>
            <person name="Slattery M."/>
            <person name="Wrighton K.C."/>
            <person name="Wilkins M.J."/>
        </authorList>
    </citation>
    <scope>NUCLEOTIDE SEQUENCE [LARGE SCALE GENOMIC DNA]</scope>
    <source>
        <strain evidence="11">Athens1014_28</strain>
    </source>
</reference>
<feature type="domain" description="ABC transporter" evidence="10">
    <location>
        <begin position="2"/>
        <end position="218"/>
    </location>
</feature>
<dbReference type="GO" id="GO:0005524">
    <property type="term" value="F:ATP binding"/>
    <property type="evidence" value="ECO:0007669"/>
    <property type="project" value="UniProtKB-UniRule"/>
</dbReference>
<comment type="subcellular location">
    <subcellularLocation>
        <location evidence="9">Cell membrane</location>
        <topology evidence="9">Peripheral membrane protein</topology>
        <orientation evidence="9">Cytoplasmic side</orientation>
    </subcellularLocation>
</comment>
<evidence type="ECO:0000259" key="10">
    <source>
        <dbReference type="PROSITE" id="PS50893"/>
    </source>
</evidence>
<keyword evidence="4 9" id="KW-0132">Cell division</keyword>
<dbReference type="GO" id="GO:0005886">
    <property type="term" value="C:plasma membrane"/>
    <property type="evidence" value="ECO:0007669"/>
    <property type="project" value="UniProtKB-SubCell"/>
</dbReference>
<dbReference type="GO" id="GO:0022857">
    <property type="term" value="F:transmembrane transporter activity"/>
    <property type="evidence" value="ECO:0007669"/>
    <property type="project" value="TreeGrafter"/>
</dbReference>
<dbReference type="PANTHER" id="PTHR24220:SF470">
    <property type="entry name" value="CELL DIVISION ATP-BINDING PROTEIN FTSE"/>
    <property type="match status" value="1"/>
</dbReference>
<dbReference type="InterPro" id="IPR027417">
    <property type="entry name" value="P-loop_NTPase"/>
</dbReference>
<evidence type="ECO:0000256" key="4">
    <source>
        <dbReference type="ARBA" id="ARBA00022618"/>
    </source>
</evidence>
<keyword evidence="8 9" id="KW-0131">Cell cycle</keyword>
<dbReference type="PROSITE" id="PS00211">
    <property type="entry name" value="ABC_TRANSPORTER_1"/>
    <property type="match status" value="1"/>
</dbReference>
<evidence type="ECO:0000256" key="3">
    <source>
        <dbReference type="ARBA" id="ARBA00022475"/>
    </source>
</evidence>
<dbReference type="SUPFAM" id="SSF52540">
    <property type="entry name" value="P-loop containing nucleoside triphosphate hydrolases"/>
    <property type="match status" value="1"/>
</dbReference>
<keyword evidence="3 9" id="KW-1003">Cell membrane</keyword>
<proteinExistence type="inferred from homology"/>
<keyword evidence="7 9" id="KW-0472">Membrane</keyword>
<dbReference type="InterPro" id="IPR005286">
    <property type="entry name" value="Cell_div_FtsE"/>
</dbReference>
<evidence type="ECO:0000256" key="5">
    <source>
        <dbReference type="ARBA" id="ARBA00022741"/>
    </source>
</evidence>
<dbReference type="Pfam" id="PF00005">
    <property type="entry name" value="ABC_tran"/>
    <property type="match status" value="1"/>
</dbReference>
<evidence type="ECO:0000256" key="2">
    <source>
        <dbReference type="ARBA" id="ARBA00020019"/>
    </source>
</evidence>
<dbReference type="InterPro" id="IPR017871">
    <property type="entry name" value="ABC_transporter-like_CS"/>
</dbReference>
<dbReference type="InterPro" id="IPR003593">
    <property type="entry name" value="AAA+_ATPase"/>
</dbReference>
<evidence type="ECO:0000256" key="8">
    <source>
        <dbReference type="ARBA" id="ARBA00023306"/>
    </source>
</evidence>